<evidence type="ECO:0000313" key="11">
    <source>
        <dbReference type="Proteomes" id="UP000664167"/>
    </source>
</evidence>
<dbReference type="EMBL" id="JAFLRJ010000331">
    <property type="protein sequence ID" value="MBO0515832.1"/>
    <property type="molecule type" value="Genomic_DNA"/>
</dbReference>
<reference evidence="10" key="1">
    <citation type="submission" date="2021-03" db="EMBL/GenBank/DDBJ databases">
        <title>Streptomyces poriferae sp. nov., a novel marine sponge-derived Actinobacteria species with anti-MRSA activity.</title>
        <authorList>
            <person name="Sandoval-Powers M."/>
            <person name="Kralova S."/>
            <person name="Nguyen G.-S."/>
            <person name="Fawwal D."/>
            <person name="Degnes K."/>
            <person name="Klinkenberg G."/>
            <person name="Sletta H."/>
            <person name="Wentzel A."/>
            <person name="Liles M.R."/>
        </authorList>
    </citation>
    <scope>NUCLEOTIDE SEQUENCE</scope>
    <source>
        <strain evidence="10">DSM 41794</strain>
    </source>
</reference>
<dbReference type="Pfam" id="PF03176">
    <property type="entry name" value="MMPL"/>
    <property type="match status" value="1"/>
</dbReference>
<evidence type="ECO:0000259" key="9">
    <source>
        <dbReference type="Pfam" id="PF03176"/>
    </source>
</evidence>
<comment type="subcellular location">
    <subcellularLocation>
        <location evidence="1">Cell membrane</location>
        <topology evidence="1">Multi-pass membrane protein</topology>
    </subcellularLocation>
</comment>
<dbReference type="SUPFAM" id="SSF82866">
    <property type="entry name" value="Multidrug efflux transporter AcrB transmembrane domain"/>
    <property type="match status" value="1"/>
</dbReference>
<dbReference type="Gene3D" id="1.20.1640.10">
    <property type="entry name" value="Multidrug efflux transporter AcrB transmembrane domain"/>
    <property type="match status" value="1"/>
</dbReference>
<feature type="compositionally biased region" description="Basic and acidic residues" evidence="7">
    <location>
        <begin position="359"/>
        <end position="371"/>
    </location>
</feature>
<feature type="transmembrane region" description="Helical" evidence="8">
    <location>
        <begin position="268"/>
        <end position="288"/>
    </location>
</feature>
<dbReference type="Proteomes" id="UP000664167">
    <property type="component" value="Unassembled WGS sequence"/>
</dbReference>
<feature type="transmembrane region" description="Helical" evidence="8">
    <location>
        <begin position="151"/>
        <end position="171"/>
    </location>
</feature>
<dbReference type="InterPro" id="IPR004869">
    <property type="entry name" value="MMPL_dom"/>
</dbReference>
<keyword evidence="11" id="KW-1185">Reference proteome</keyword>
<dbReference type="PANTHER" id="PTHR33406">
    <property type="entry name" value="MEMBRANE PROTEIN MJ1562-RELATED"/>
    <property type="match status" value="1"/>
</dbReference>
<evidence type="ECO:0000256" key="3">
    <source>
        <dbReference type="ARBA" id="ARBA00022475"/>
    </source>
</evidence>
<evidence type="ECO:0000256" key="7">
    <source>
        <dbReference type="SAM" id="MobiDB-lite"/>
    </source>
</evidence>
<evidence type="ECO:0000256" key="6">
    <source>
        <dbReference type="ARBA" id="ARBA00023136"/>
    </source>
</evidence>
<feature type="region of interest" description="Disordered" evidence="7">
    <location>
        <begin position="347"/>
        <end position="378"/>
    </location>
</feature>
<name>A0A939FEB5_9ACTN</name>
<dbReference type="GO" id="GO:0005886">
    <property type="term" value="C:plasma membrane"/>
    <property type="evidence" value="ECO:0007669"/>
    <property type="project" value="UniProtKB-SubCell"/>
</dbReference>
<keyword evidence="6 8" id="KW-0472">Membrane</keyword>
<keyword evidence="3" id="KW-1003">Cell membrane</keyword>
<proteinExistence type="inferred from homology"/>
<dbReference type="InterPro" id="IPR050545">
    <property type="entry name" value="Mycobact_MmpL"/>
</dbReference>
<evidence type="ECO:0000256" key="8">
    <source>
        <dbReference type="SAM" id="Phobius"/>
    </source>
</evidence>
<feature type="domain" description="Membrane transport protein MMPL" evidence="9">
    <location>
        <begin position="107"/>
        <end position="329"/>
    </location>
</feature>
<feature type="transmembrane region" description="Helical" evidence="8">
    <location>
        <begin position="294"/>
        <end position="313"/>
    </location>
</feature>
<sequence>MSLPLARLHVAPIDERTLPAHASSHRAADQLSEGFPQLSPGTTVVVTLPALPPGVELGPYAAVLSRLPAVTVVDSVAGRYLDGRRIAPSPAGFAHNGVGTWLAVHAGVDAAEPAAGELVHEVRAVPPPGGSVWVGGEAARFVDTTSALRAALGPAAVWAVACMAVLLLLFTRSVLIPVKAIVVGALSLGASSGMVVLVFQDGLLAPLVGMRSRTGPVDACMLLLALCVAFALSMDYEMFLLSRIQEEHLLGAGNRAAVEKGIEQTGRLVTTAALALAVSVGALITSSVALLKVLGFALALAVLVDATVVRAVLVPASMCLAGQANWWAPAPVQRVLNRLDLHGHGHGGGAAVPADGAMEPDRLPRPGEHGKLVRAGKR</sequence>
<accession>A0A939FEB5</accession>
<keyword evidence="4 8" id="KW-0812">Transmembrane</keyword>
<evidence type="ECO:0000256" key="1">
    <source>
        <dbReference type="ARBA" id="ARBA00004651"/>
    </source>
</evidence>
<organism evidence="10 11">
    <name type="scientific">Streptomyces beijiangensis</name>
    <dbReference type="NCBI Taxonomy" id="163361"/>
    <lineage>
        <taxon>Bacteria</taxon>
        <taxon>Bacillati</taxon>
        <taxon>Actinomycetota</taxon>
        <taxon>Actinomycetes</taxon>
        <taxon>Kitasatosporales</taxon>
        <taxon>Streptomycetaceae</taxon>
        <taxon>Streptomyces</taxon>
    </lineage>
</organism>
<evidence type="ECO:0000256" key="4">
    <source>
        <dbReference type="ARBA" id="ARBA00022692"/>
    </source>
</evidence>
<comment type="caution">
    <text evidence="10">The sequence shown here is derived from an EMBL/GenBank/DDBJ whole genome shotgun (WGS) entry which is preliminary data.</text>
</comment>
<dbReference type="AlphaFoldDB" id="A0A939FEB5"/>
<feature type="transmembrane region" description="Helical" evidence="8">
    <location>
        <begin position="219"/>
        <end position="236"/>
    </location>
</feature>
<evidence type="ECO:0000256" key="2">
    <source>
        <dbReference type="ARBA" id="ARBA00010157"/>
    </source>
</evidence>
<dbReference type="PANTHER" id="PTHR33406:SF11">
    <property type="entry name" value="MEMBRANE PROTEIN SCO6666-RELATED"/>
    <property type="match status" value="1"/>
</dbReference>
<dbReference type="RefSeq" id="WP_206967005.1">
    <property type="nucleotide sequence ID" value="NZ_JAFLRJ010000331.1"/>
</dbReference>
<gene>
    <name evidence="10" type="ORF">J0695_29200</name>
</gene>
<evidence type="ECO:0000313" key="10">
    <source>
        <dbReference type="EMBL" id="MBO0515832.1"/>
    </source>
</evidence>
<feature type="transmembrane region" description="Helical" evidence="8">
    <location>
        <begin position="178"/>
        <end position="199"/>
    </location>
</feature>
<evidence type="ECO:0000256" key="5">
    <source>
        <dbReference type="ARBA" id="ARBA00022989"/>
    </source>
</evidence>
<protein>
    <submittedName>
        <fullName evidence="10">MMPL family transporter</fullName>
    </submittedName>
</protein>
<comment type="similarity">
    <text evidence="2">Belongs to the resistance-nodulation-cell division (RND) (TC 2.A.6) family. MmpL subfamily.</text>
</comment>
<keyword evidence="5 8" id="KW-1133">Transmembrane helix</keyword>